<organism evidence="2 3">
    <name type="scientific">Microbacterium phage OneinaGillian</name>
    <dbReference type="NCBI Taxonomy" id="2301604"/>
    <lineage>
        <taxon>Viruses</taxon>
        <taxon>Duplodnaviria</taxon>
        <taxon>Heunggongvirae</taxon>
        <taxon>Uroviricota</taxon>
        <taxon>Caudoviricetes</taxon>
        <taxon>Gillianvirus</taxon>
        <taxon>Gillianvirus oneinagillian</taxon>
    </lineage>
</organism>
<dbReference type="RefSeq" id="YP_009812678.1">
    <property type="nucleotide sequence ID" value="NC_048068.1"/>
</dbReference>
<keyword evidence="3" id="KW-1185">Reference proteome</keyword>
<dbReference type="Gene3D" id="3.40.1360.10">
    <property type="match status" value="1"/>
</dbReference>
<dbReference type="CDD" id="cd01029">
    <property type="entry name" value="TOPRIM_primases"/>
    <property type="match status" value="1"/>
</dbReference>
<dbReference type="Gene3D" id="3.40.50.300">
    <property type="entry name" value="P-loop containing nucleotide triphosphate hydrolases"/>
    <property type="match status" value="1"/>
</dbReference>
<evidence type="ECO:0000313" key="2">
    <source>
        <dbReference type="EMBL" id="AYB70182.1"/>
    </source>
</evidence>
<accession>A0A385UED0</accession>
<dbReference type="Pfam" id="PF13481">
    <property type="entry name" value="AAA_25"/>
    <property type="match status" value="1"/>
</dbReference>
<protein>
    <submittedName>
        <fullName evidence="2">DNA primase</fullName>
    </submittedName>
</protein>
<feature type="domain" description="AAA+ ATPase" evidence="1">
    <location>
        <begin position="272"/>
        <end position="452"/>
    </location>
</feature>
<dbReference type="KEGG" id="vg:55003747"/>
<dbReference type="SUPFAM" id="SSF52540">
    <property type="entry name" value="P-loop containing nucleoside triphosphate hydrolases"/>
    <property type="match status" value="1"/>
</dbReference>
<dbReference type="GeneID" id="55003747"/>
<gene>
    <name evidence="2" type="primary">73</name>
    <name evidence="2" type="ORF">SEA_ONEIAGILLIAN_72</name>
</gene>
<sequence length="592" mass="64119">MGKAYDLFLEKIQTGYKVQMLGRDRARAQCPAHGGEDLNLSIANGDQGVLLKCHSYDCPSEDIARGVGLALTDLFDEGGKATYDYGNGHRVTRKRTRDGKQVFQQNKPAVTQLYRHPDSEPLESPSGHIVLVEGEKCVDAALRLGELCVTTWPGGASNVDQVDLSPLTGKHIVIIADNDEPGHRAASKLIRKLEDLATIDSVWHVPGEFGDKRSVDDLWVEGGALTDLVPLTFDQLPEPEPEPEPDRALALTKLSSVQTRMPRFLWDGMIPLGALTMLGGRGGTGKSSFMLWLAGLITRGLLRGELFGKPTPVLYVSHEDSLAEVVGPRCHANGVDTDLFYQLGVRSKEVEGMTVPRLPEDMPLIRRAIEQTGAKVIIIDPITSTMGGDNDKLRDVRMALDPLNQMGAELGVSVLAIAHFKKGGTGAAGDLISGSHAYRDASRCLLLFARDDESQTTVATIEKSNYGVSGQSFEFRLDIVDQMTDEGAYARVGKVVWEGQTQRDVSEVISREGIADRGPNLADEVLAYIESLGGGAIRTEQVIKEFGDSKPAAVRAALSRLGKRSKITSPAYGVWQAVTPDQKQSADVNAPV</sequence>
<name>A0A385UED0_9CAUD</name>
<dbReference type="EMBL" id="MH727556">
    <property type="protein sequence ID" value="AYB70182.1"/>
    <property type="molecule type" value="Genomic_DNA"/>
</dbReference>
<proteinExistence type="predicted"/>
<dbReference type="InterPro" id="IPR003593">
    <property type="entry name" value="AAA+_ATPase"/>
</dbReference>
<dbReference type="SUPFAM" id="SSF56731">
    <property type="entry name" value="DNA primase core"/>
    <property type="match status" value="1"/>
</dbReference>
<dbReference type="InterPro" id="IPR034154">
    <property type="entry name" value="TOPRIM_DnaG/twinkle"/>
</dbReference>
<evidence type="ECO:0000313" key="3">
    <source>
        <dbReference type="Proteomes" id="UP000279330"/>
    </source>
</evidence>
<dbReference type="InterPro" id="IPR027417">
    <property type="entry name" value="P-loop_NTPase"/>
</dbReference>
<dbReference type="SMART" id="SM00382">
    <property type="entry name" value="AAA"/>
    <property type="match status" value="1"/>
</dbReference>
<evidence type="ECO:0000259" key="1">
    <source>
        <dbReference type="SMART" id="SM00382"/>
    </source>
</evidence>
<reference evidence="2 3" key="1">
    <citation type="submission" date="2018-08" db="EMBL/GenBank/DDBJ databases">
        <authorList>
            <person name="Miller G.E."/>
            <person name="Abrahams R."/>
            <person name="Bazan D.C."/>
            <person name="Beglau B.C."/>
            <person name="Blaylock E.C."/>
            <person name="Choi J.D."/>
            <person name="Grewal S.K."/>
            <person name="Hernandez E.V."/>
            <person name="Kim D.J."/>
            <person name="Kim K."/>
            <person name="Lee Y."/>
            <person name="Linde M.K."/>
            <person name="Lopez M.B."/>
            <person name="Pangalila E."/>
            <person name="Parker M.A."/>
            <person name="Specht R.C."/>
            <person name="Teng M.C."/>
            <person name="Toledo B."/>
            <person name="Tran S."/>
            <person name="Yu H."/>
            <person name="Kalaj N."/>
            <person name="Muthiah A.S."/>
            <person name="Dean N.S."/>
            <person name="Diaz A."/>
            <person name="Garlena R.A."/>
            <person name="Russell D.A."/>
            <person name="Pope W.H."/>
            <person name="Jacobs-Sera D."/>
            <person name="Hatfull G.F."/>
        </authorList>
    </citation>
    <scope>NUCLEOTIDE SEQUENCE [LARGE SCALE GENOMIC DNA]</scope>
</reference>
<dbReference type="Proteomes" id="UP000279330">
    <property type="component" value="Segment"/>
</dbReference>